<dbReference type="Pfam" id="PF01138">
    <property type="entry name" value="RNase_PH"/>
    <property type="match status" value="1"/>
</dbReference>
<dbReference type="GO" id="GO:0034476">
    <property type="term" value="P:U5 snRNA 3'-end processing"/>
    <property type="evidence" value="ECO:0007669"/>
    <property type="project" value="TreeGrafter"/>
</dbReference>
<evidence type="ECO:0000313" key="10">
    <source>
        <dbReference type="RefSeq" id="XP_015517117.1"/>
    </source>
</evidence>
<evidence type="ECO:0000259" key="8">
    <source>
        <dbReference type="Pfam" id="PF03725"/>
    </source>
</evidence>
<keyword evidence="5" id="KW-0271">Exosome</keyword>
<comment type="similarity">
    <text evidence="3">Belongs to the RNase PH family.</text>
</comment>
<evidence type="ECO:0000256" key="1">
    <source>
        <dbReference type="ARBA" id="ARBA00004496"/>
    </source>
</evidence>
<dbReference type="FunCoup" id="A0A6J0BS46">
    <property type="interactions" value="1977"/>
</dbReference>
<evidence type="ECO:0000256" key="5">
    <source>
        <dbReference type="ARBA" id="ARBA00022835"/>
    </source>
</evidence>
<evidence type="ECO:0000256" key="4">
    <source>
        <dbReference type="ARBA" id="ARBA00022490"/>
    </source>
</evidence>
<dbReference type="InterPro" id="IPR036345">
    <property type="entry name" value="ExoRNase_PH_dom2_sf"/>
</dbReference>
<organism evidence="10">
    <name type="scientific">Neodiprion lecontei</name>
    <name type="common">Redheaded pine sawfly</name>
    <dbReference type="NCBI Taxonomy" id="441921"/>
    <lineage>
        <taxon>Eukaryota</taxon>
        <taxon>Metazoa</taxon>
        <taxon>Ecdysozoa</taxon>
        <taxon>Arthropoda</taxon>
        <taxon>Hexapoda</taxon>
        <taxon>Insecta</taxon>
        <taxon>Pterygota</taxon>
        <taxon>Neoptera</taxon>
        <taxon>Endopterygota</taxon>
        <taxon>Hymenoptera</taxon>
        <taxon>Tenthredinoidea</taxon>
        <taxon>Diprionidae</taxon>
        <taxon>Diprioninae</taxon>
        <taxon>Neodiprion</taxon>
    </lineage>
</organism>
<dbReference type="KEGG" id="nlo:107222318"/>
<dbReference type="GO" id="GO:0000177">
    <property type="term" value="C:cytoplasmic exosome (RNase complex)"/>
    <property type="evidence" value="ECO:0007669"/>
    <property type="project" value="TreeGrafter"/>
</dbReference>
<dbReference type="GO" id="GO:0000467">
    <property type="term" value="P:exonucleolytic trimming to generate mature 3'-end of 5.8S rRNA from tricistronic rRNA transcript (SSU-rRNA, 5.8S rRNA, LSU-rRNA)"/>
    <property type="evidence" value="ECO:0007669"/>
    <property type="project" value="TreeGrafter"/>
</dbReference>
<dbReference type="InterPro" id="IPR027408">
    <property type="entry name" value="PNPase/RNase_PH_dom_sf"/>
</dbReference>
<protein>
    <recommendedName>
        <fullName evidence="6">Ribosomal RNA-processing protein 42</fullName>
    </recommendedName>
</protein>
<dbReference type="PANTHER" id="PTHR11097">
    <property type="entry name" value="EXOSOME COMPLEX EXONUCLEASE RIBOSOMAL RNA PROCESSING PROTEIN"/>
    <property type="match status" value="1"/>
</dbReference>
<dbReference type="CDD" id="cd11367">
    <property type="entry name" value="RNase_PH_RRP42"/>
    <property type="match status" value="1"/>
</dbReference>
<dbReference type="Proteomes" id="UP000829291">
    <property type="component" value="Chromosome 4"/>
</dbReference>
<keyword evidence="9" id="KW-1185">Reference proteome</keyword>
<dbReference type="SUPFAM" id="SSF55666">
    <property type="entry name" value="Ribonuclease PH domain 2-like"/>
    <property type="match status" value="1"/>
</dbReference>
<dbReference type="GO" id="GO:0005730">
    <property type="term" value="C:nucleolus"/>
    <property type="evidence" value="ECO:0007669"/>
    <property type="project" value="UniProtKB-SubCell"/>
</dbReference>
<evidence type="ECO:0000313" key="9">
    <source>
        <dbReference type="Proteomes" id="UP000829291"/>
    </source>
</evidence>
<dbReference type="GeneID" id="107222318"/>
<dbReference type="GO" id="GO:0071028">
    <property type="term" value="P:nuclear mRNA surveillance"/>
    <property type="evidence" value="ECO:0007669"/>
    <property type="project" value="TreeGrafter"/>
</dbReference>
<dbReference type="InParanoid" id="A0A6J0BS46"/>
<reference evidence="10" key="1">
    <citation type="submission" date="2025-08" db="UniProtKB">
        <authorList>
            <consortium name="RefSeq"/>
        </authorList>
    </citation>
    <scope>IDENTIFICATION</scope>
    <source>
        <tissue evidence="10">Thorax and Abdomen</tissue>
    </source>
</reference>
<dbReference type="GO" id="GO:0034475">
    <property type="term" value="P:U4 snRNA 3'-end processing"/>
    <property type="evidence" value="ECO:0007669"/>
    <property type="project" value="TreeGrafter"/>
</dbReference>
<dbReference type="Gene3D" id="3.30.230.70">
    <property type="entry name" value="GHMP Kinase, N-terminal domain"/>
    <property type="match status" value="1"/>
</dbReference>
<dbReference type="GO" id="GO:0000176">
    <property type="term" value="C:nuclear exosome (RNase complex)"/>
    <property type="evidence" value="ECO:0007669"/>
    <property type="project" value="TreeGrafter"/>
</dbReference>
<dbReference type="AlphaFoldDB" id="A0A6J0BS46"/>
<name>A0A6J0BS46_NEOLC</name>
<dbReference type="GO" id="GO:0071035">
    <property type="term" value="P:nuclear polyadenylation-dependent rRNA catabolic process"/>
    <property type="evidence" value="ECO:0007669"/>
    <property type="project" value="TreeGrafter"/>
</dbReference>
<dbReference type="OrthoDB" id="272245at2759"/>
<dbReference type="InterPro" id="IPR001247">
    <property type="entry name" value="ExoRNase_PH_dom1"/>
</dbReference>
<proteinExistence type="inferred from homology"/>
<keyword evidence="4" id="KW-0963">Cytoplasm</keyword>
<feature type="domain" description="Exoribonuclease phosphorolytic" evidence="7">
    <location>
        <begin position="31"/>
        <end position="166"/>
    </location>
</feature>
<dbReference type="CTD" id="36766"/>
<evidence type="ECO:0000256" key="3">
    <source>
        <dbReference type="ARBA" id="ARBA00006678"/>
    </source>
</evidence>
<sequence>MANTLLSLAEKTFIVHGVDDNYRTDGRNRSEYRPMEVETKVLPHTSGSARLRLANTDILVGVKAEVDTPYPDNPNEGKLEFFVDCSANATPAFEGKGGDNLGTEISNTLTLAYQSSHVLDLTTLCILPQQKCWKLYVDVLILQCDGNLFDAVALAVKAALYSAQIPKVTTATLDGGKADIQLSDDPFDCVKLDVGSFPVLVTLCKIGENCVVDPTSEEEECSAASIVVAVMPNGRITSVVKTGYGSLQPSTLVKTLELAKDIGIKLNAGIMNALKEEDELGSQREIFGFLK</sequence>
<dbReference type="GO" id="GO:0071038">
    <property type="term" value="P:TRAMP-dependent tRNA surveillance pathway"/>
    <property type="evidence" value="ECO:0007669"/>
    <property type="project" value="TreeGrafter"/>
</dbReference>
<dbReference type="SUPFAM" id="SSF54211">
    <property type="entry name" value="Ribosomal protein S5 domain 2-like"/>
    <property type="match status" value="1"/>
</dbReference>
<gene>
    <name evidence="10" type="primary">LOC107222318</name>
</gene>
<dbReference type="GO" id="GO:0035925">
    <property type="term" value="F:mRNA 3'-UTR AU-rich region binding"/>
    <property type="evidence" value="ECO:0007669"/>
    <property type="project" value="TreeGrafter"/>
</dbReference>
<dbReference type="InterPro" id="IPR015847">
    <property type="entry name" value="ExoRNase_PH_dom2"/>
</dbReference>
<dbReference type="GO" id="GO:0034473">
    <property type="term" value="P:U1 snRNA 3'-end processing"/>
    <property type="evidence" value="ECO:0007669"/>
    <property type="project" value="TreeGrafter"/>
</dbReference>
<feature type="domain" description="Exoribonuclease phosphorolytic" evidence="8">
    <location>
        <begin position="197"/>
        <end position="261"/>
    </location>
</feature>
<evidence type="ECO:0000259" key="7">
    <source>
        <dbReference type="Pfam" id="PF01138"/>
    </source>
</evidence>
<dbReference type="RefSeq" id="XP_015517117.1">
    <property type="nucleotide sequence ID" value="XM_015661631.2"/>
</dbReference>
<dbReference type="PANTHER" id="PTHR11097:SF8">
    <property type="entry name" value="EXOSOME COMPLEX COMPONENT RRP42"/>
    <property type="match status" value="1"/>
</dbReference>
<dbReference type="InterPro" id="IPR020568">
    <property type="entry name" value="Ribosomal_Su5_D2-typ_SF"/>
</dbReference>
<dbReference type="InterPro" id="IPR050590">
    <property type="entry name" value="Exosome_comp_Rrp42_subfam"/>
</dbReference>
<accession>A0A6J0BS46</accession>
<comment type="subcellular location">
    <subcellularLocation>
        <location evidence="1">Cytoplasm</location>
    </subcellularLocation>
    <subcellularLocation>
        <location evidence="2">Nucleus</location>
        <location evidence="2">Nucleolus</location>
    </subcellularLocation>
</comment>
<evidence type="ECO:0000256" key="2">
    <source>
        <dbReference type="ARBA" id="ARBA00004604"/>
    </source>
</evidence>
<evidence type="ECO:0000256" key="6">
    <source>
        <dbReference type="ARBA" id="ARBA00042523"/>
    </source>
</evidence>
<dbReference type="GO" id="GO:0016075">
    <property type="term" value="P:rRNA catabolic process"/>
    <property type="evidence" value="ECO:0007669"/>
    <property type="project" value="TreeGrafter"/>
</dbReference>
<dbReference type="Pfam" id="PF03725">
    <property type="entry name" value="RNase_PH_C"/>
    <property type="match status" value="1"/>
</dbReference>